<protein>
    <recommendedName>
        <fullName evidence="10">Origin recognition complex subunit 6</fullName>
    </recommendedName>
</protein>
<dbReference type="GO" id="GO:0006270">
    <property type="term" value="P:DNA replication initiation"/>
    <property type="evidence" value="ECO:0007669"/>
    <property type="project" value="TreeGrafter"/>
</dbReference>
<dbReference type="PANTHER" id="PTHR13394">
    <property type="entry name" value="ORIGIN RECOGNITION COMPLEX SUBUNIT 6"/>
    <property type="match status" value="1"/>
</dbReference>
<accession>A0A8J2RFB0</accession>
<dbReference type="InterPro" id="IPR008721">
    <property type="entry name" value="ORC6_cyclin_first"/>
</dbReference>
<evidence type="ECO:0000259" key="6">
    <source>
        <dbReference type="Pfam" id="PF05460"/>
    </source>
</evidence>
<keyword evidence="3" id="KW-0235">DNA replication</keyword>
<dbReference type="Gene3D" id="1.10.472.10">
    <property type="entry name" value="Cyclin-like"/>
    <property type="match status" value="1"/>
</dbReference>
<dbReference type="Pfam" id="PF21913">
    <property type="entry name" value="ORC6_2nd"/>
    <property type="match status" value="1"/>
</dbReference>
<keyword evidence="9" id="KW-1185">Reference proteome</keyword>
<dbReference type="Proteomes" id="UP000789390">
    <property type="component" value="Unassembled WGS sequence"/>
</dbReference>
<evidence type="ECO:0000313" key="9">
    <source>
        <dbReference type="Proteomes" id="UP000789390"/>
    </source>
</evidence>
<comment type="caution">
    <text evidence="8">The sequence shown here is derived from an EMBL/GenBank/DDBJ whole genome shotgun (WGS) entry which is preliminary data.</text>
</comment>
<evidence type="ECO:0000313" key="8">
    <source>
        <dbReference type="EMBL" id="CAH0097973.1"/>
    </source>
</evidence>
<dbReference type="Pfam" id="PF05460">
    <property type="entry name" value="ORC6"/>
    <property type="match status" value="1"/>
</dbReference>
<feature type="domain" description="ORC6 second cyclin-like" evidence="7">
    <location>
        <begin position="92"/>
        <end position="174"/>
    </location>
</feature>
<name>A0A8J2RFB0_9CRUS</name>
<dbReference type="InterPro" id="IPR054113">
    <property type="entry name" value="ORC6_cyclin-like_2nd"/>
</dbReference>
<dbReference type="GO" id="GO:0005664">
    <property type="term" value="C:nuclear origin of replication recognition complex"/>
    <property type="evidence" value="ECO:0007669"/>
    <property type="project" value="InterPro"/>
</dbReference>
<evidence type="ECO:0000256" key="2">
    <source>
        <dbReference type="ARBA" id="ARBA00010840"/>
    </source>
</evidence>
<dbReference type="OrthoDB" id="5552484at2759"/>
<evidence type="ECO:0000256" key="3">
    <source>
        <dbReference type="ARBA" id="ARBA00022705"/>
    </source>
</evidence>
<dbReference type="PANTHER" id="PTHR13394:SF0">
    <property type="entry name" value="ORIGIN RECOGNITION COMPLEX SUBUNIT 6"/>
    <property type="match status" value="1"/>
</dbReference>
<dbReference type="CDD" id="cd11583">
    <property type="entry name" value="Orc6_mid"/>
    <property type="match status" value="1"/>
</dbReference>
<evidence type="ECO:0000259" key="7">
    <source>
        <dbReference type="Pfam" id="PF21913"/>
    </source>
</evidence>
<keyword evidence="5" id="KW-0539">Nucleus</keyword>
<evidence type="ECO:0008006" key="10">
    <source>
        <dbReference type="Google" id="ProtNLM"/>
    </source>
</evidence>
<gene>
    <name evidence="8" type="ORF">DGAL_LOCUS20</name>
</gene>
<proteinExistence type="inferred from homology"/>
<organism evidence="8 9">
    <name type="scientific">Daphnia galeata</name>
    <dbReference type="NCBI Taxonomy" id="27404"/>
    <lineage>
        <taxon>Eukaryota</taxon>
        <taxon>Metazoa</taxon>
        <taxon>Ecdysozoa</taxon>
        <taxon>Arthropoda</taxon>
        <taxon>Crustacea</taxon>
        <taxon>Branchiopoda</taxon>
        <taxon>Diplostraca</taxon>
        <taxon>Cladocera</taxon>
        <taxon>Anomopoda</taxon>
        <taxon>Daphniidae</taxon>
        <taxon>Daphnia</taxon>
    </lineage>
</organism>
<keyword evidence="4" id="KW-0238">DNA-binding</keyword>
<comment type="subcellular location">
    <subcellularLocation>
        <location evidence="1">Nucleus</location>
    </subcellularLocation>
</comment>
<evidence type="ECO:0000256" key="5">
    <source>
        <dbReference type="ARBA" id="ARBA00023242"/>
    </source>
</evidence>
<dbReference type="EMBL" id="CAKKLH010000001">
    <property type="protein sequence ID" value="CAH0097973.1"/>
    <property type="molecule type" value="Genomic_DNA"/>
</dbReference>
<dbReference type="AlphaFoldDB" id="A0A8J2RFB0"/>
<comment type="similarity">
    <text evidence="2">Belongs to the ORC6 family.</text>
</comment>
<dbReference type="GO" id="GO:0003677">
    <property type="term" value="F:DNA binding"/>
    <property type="evidence" value="ECO:0007669"/>
    <property type="project" value="UniProtKB-KW"/>
</dbReference>
<reference evidence="8" key="1">
    <citation type="submission" date="2021-11" db="EMBL/GenBank/DDBJ databases">
        <authorList>
            <person name="Schell T."/>
        </authorList>
    </citation>
    <scope>NUCLEOTIDE SEQUENCE</scope>
    <source>
        <strain evidence="8">M5</strain>
    </source>
</reference>
<feature type="domain" description="ORC6 first cyclin-like" evidence="6">
    <location>
        <begin position="4"/>
        <end position="89"/>
    </location>
</feature>
<dbReference type="InterPro" id="IPR020529">
    <property type="entry name" value="ORC6_met/pln"/>
</dbReference>
<evidence type="ECO:0000256" key="1">
    <source>
        <dbReference type="ARBA" id="ARBA00004123"/>
    </source>
</evidence>
<sequence>MIPELAKRLGITSERAIRKAQEYERLLQLKTAASGFHIQGTTQMVVCLDLAASAENQIVDKEMSLKLTGLKNFTYRATKQTIKQVLGLNKDLTIKDVCVQLGCPEIASDAESLLEKYSQQSTTGQQENMDHPGFKAAAIMSLSKIKRMGVDKGRLYELSGLKKSVFDKLVLSMVTLSKEMQKEQVSKPKTTKRTHSFIEVVEARAAAMDEEKSLNDAEQEFPEIDFAAWKRRMLEEAKGK</sequence>
<evidence type="ECO:0000256" key="4">
    <source>
        <dbReference type="ARBA" id="ARBA00023125"/>
    </source>
</evidence>